<dbReference type="InterPro" id="IPR008332">
    <property type="entry name" value="MethylG_MeTrfase_N"/>
</dbReference>
<comment type="similarity">
    <text evidence="2 9">Belongs to the MGMT family.</text>
</comment>
<evidence type="ECO:0000256" key="1">
    <source>
        <dbReference type="ARBA" id="ARBA00001286"/>
    </source>
</evidence>
<evidence type="ECO:0000313" key="12">
    <source>
        <dbReference type="EMBL" id="SHN56533.1"/>
    </source>
</evidence>
<feature type="domain" description="Methylguanine DNA methyltransferase ribonuclease-like" evidence="11">
    <location>
        <begin position="7"/>
        <end position="65"/>
    </location>
</feature>
<dbReference type="Pfam" id="PF01035">
    <property type="entry name" value="DNA_binding_1"/>
    <property type="match status" value="1"/>
</dbReference>
<dbReference type="SUPFAM" id="SSF46767">
    <property type="entry name" value="Methylated DNA-protein cysteine methyltransferase, C-terminal domain"/>
    <property type="match status" value="1"/>
</dbReference>
<dbReference type="GO" id="GO:0006307">
    <property type="term" value="P:DNA alkylation repair"/>
    <property type="evidence" value="ECO:0007669"/>
    <property type="project" value="UniProtKB-UniRule"/>
</dbReference>
<evidence type="ECO:0000256" key="7">
    <source>
        <dbReference type="ARBA" id="ARBA00023204"/>
    </source>
</evidence>
<keyword evidence="3 9" id="KW-0963">Cytoplasm</keyword>
<evidence type="ECO:0000256" key="9">
    <source>
        <dbReference type="HAMAP-Rule" id="MF_00772"/>
    </source>
</evidence>
<dbReference type="SUPFAM" id="SSF53155">
    <property type="entry name" value="Methylated DNA-protein cysteine methyltransferase domain"/>
    <property type="match status" value="1"/>
</dbReference>
<dbReference type="PROSITE" id="PS00374">
    <property type="entry name" value="MGMT"/>
    <property type="match status" value="1"/>
</dbReference>
<comment type="subcellular location">
    <subcellularLocation>
        <location evidence="9">Cytoplasm</location>
    </subcellularLocation>
</comment>
<gene>
    <name evidence="12" type="ORF">SAMN02745215_00693</name>
</gene>
<dbReference type="Proteomes" id="UP000184010">
    <property type="component" value="Unassembled WGS sequence"/>
</dbReference>
<comment type="function">
    <text evidence="9">Involved in the cellular defense against the biological effects of O6-methylguanine (O6-MeG) and O4-methylthymine (O4-MeT) in DNA. Repairs the methylated nucleobase in DNA by stoichiometrically transferring the methyl group to a cysteine residue in the enzyme. This is a suicide reaction: the enzyme is irreversibly inactivated.</text>
</comment>
<organism evidence="12 13">
    <name type="scientific">Desulfitobacterium chlororespirans DSM 11544</name>
    <dbReference type="NCBI Taxonomy" id="1121395"/>
    <lineage>
        <taxon>Bacteria</taxon>
        <taxon>Bacillati</taxon>
        <taxon>Bacillota</taxon>
        <taxon>Clostridia</taxon>
        <taxon>Eubacteriales</taxon>
        <taxon>Desulfitobacteriaceae</taxon>
        <taxon>Desulfitobacterium</taxon>
    </lineage>
</organism>
<evidence type="ECO:0000256" key="4">
    <source>
        <dbReference type="ARBA" id="ARBA00022603"/>
    </source>
</evidence>
<dbReference type="InterPro" id="IPR014048">
    <property type="entry name" value="MethylDNA_cys_MeTrfase_DNA-bd"/>
</dbReference>
<dbReference type="GO" id="GO:0032259">
    <property type="term" value="P:methylation"/>
    <property type="evidence" value="ECO:0007669"/>
    <property type="project" value="UniProtKB-KW"/>
</dbReference>
<keyword evidence="4 9" id="KW-0489">Methyltransferase</keyword>
<dbReference type="RefSeq" id="WP_072771284.1">
    <property type="nucleotide sequence ID" value="NZ_FRDN01000004.1"/>
</dbReference>
<evidence type="ECO:0000313" key="13">
    <source>
        <dbReference type="Proteomes" id="UP000184010"/>
    </source>
</evidence>
<dbReference type="Pfam" id="PF02870">
    <property type="entry name" value="Methyltransf_1N"/>
    <property type="match status" value="1"/>
</dbReference>
<dbReference type="PANTHER" id="PTHR10815">
    <property type="entry name" value="METHYLATED-DNA--PROTEIN-CYSTEINE METHYLTRANSFERASE"/>
    <property type="match status" value="1"/>
</dbReference>
<dbReference type="Gene3D" id="3.30.160.70">
    <property type="entry name" value="Methylated DNA-protein cysteine methyltransferase domain"/>
    <property type="match status" value="1"/>
</dbReference>
<keyword evidence="13" id="KW-1185">Reference proteome</keyword>
<evidence type="ECO:0000256" key="2">
    <source>
        <dbReference type="ARBA" id="ARBA00008711"/>
    </source>
</evidence>
<evidence type="ECO:0000256" key="8">
    <source>
        <dbReference type="ARBA" id="ARBA00049348"/>
    </source>
</evidence>
<dbReference type="CDD" id="cd06445">
    <property type="entry name" value="ATase"/>
    <property type="match status" value="1"/>
</dbReference>
<dbReference type="EMBL" id="FRDN01000004">
    <property type="protein sequence ID" value="SHN56533.1"/>
    <property type="molecule type" value="Genomic_DNA"/>
</dbReference>
<keyword evidence="5 9" id="KW-0808">Transferase</keyword>
<dbReference type="InterPro" id="IPR036388">
    <property type="entry name" value="WH-like_DNA-bd_sf"/>
</dbReference>
<reference evidence="13" key="1">
    <citation type="submission" date="2016-12" db="EMBL/GenBank/DDBJ databases">
        <authorList>
            <person name="Varghese N."/>
            <person name="Submissions S."/>
        </authorList>
    </citation>
    <scope>NUCLEOTIDE SEQUENCE [LARGE SCALE GENOMIC DNA]</scope>
    <source>
        <strain evidence="13">DSM 11544</strain>
    </source>
</reference>
<dbReference type="AlphaFoldDB" id="A0A1M7SDI1"/>
<name>A0A1M7SDI1_9FIRM</name>
<evidence type="ECO:0000256" key="5">
    <source>
        <dbReference type="ARBA" id="ARBA00022679"/>
    </source>
</evidence>
<comment type="catalytic activity">
    <reaction evidence="1 9">
        <text>a 4-O-methyl-thymidine in DNA + L-cysteinyl-[protein] = a thymidine in DNA + S-methyl-L-cysteinyl-[protein]</text>
        <dbReference type="Rhea" id="RHEA:53428"/>
        <dbReference type="Rhea" id="RHEA-COMP:10131"/>
        <dbReference type="Rhea" id="RHEA-COMP:10132"/>
        <dbReference type="Rhea" id="RHEA-COMP:13555"/>
        <dbReference type="Rhea" id="RHEA-COMP:13556"/>
        <dbReference type="ChEBI" id="CHEBI:29950"/>
        <dbReference type="ChEBI" id="CHEBI:82612"/>
        <dbReference type="ChEBI" id="CHEBI:137386"/>
        <dbReference type="ChEBI" id="CHEBI:137387"/>
        <dbReference type="EC" id="2.1.1.63"/>
    </reaction>
</comment>
<dbReference type="InterPro" id="IPR036217">
    <property type="entry name" value="MethylDNA_cys_MeTrfase_DNAb"/>
</dbReference>
<comment type="catalytic activity">
    <reaction evidence="8 9">
        <text>a 6-O-methyl-2'-deoxyguanosine in DNA + L-cysteinyl-[protein] = S-methyl-L-cysteinyl-[protein] + a 2'-deoxyguanosine in DNA</text>
        <dbReference type="Rhea" id="RHEA:24000"/>
        <dbReference type="Rhea" id="RHEA-COMP:10131"/>
        <dbReference type="Rhea" id="RHEA-COMP:10132"/>
        <dbReference type="Rhea" id="RHEA-COMP:11367"/>
        <dbReference type="Rhea" id="RHEA-COMP:11368"/>
        <dbReference type="ChEBI" id="CHEBI:29950"/>
        <dbReference type="ChEBI" id="CHEBI:82612"/>
        <dbReference type="ChEBI" id="CHEBI:85445"/>
        <dbReference type="ChEBI" id="CHEBI:85448"/>
        <dbReference type="EC" id="2.1.1.63"/>
    </reaction>
</comment>
<feature type="active site" description="Nucleophile; methyl group acceptor" evidence="9">
    <location>
        <position position="135"/>
    </location>
</feature>
<evidence type="ECO:0000256" key="6">
    <source>
        <dbReference type="ARBA" id="ARBA00022763"/>
    </source>
</evidence>
<dbReference type="STRING" id="1121395.SAMN02745215_00693"/>
<comment type="miscellaneous">
    <text evidence="9">This enzyme catalyzes only one turnover and therefore is not strictly catalytic. According to one definition, an enzyme is a biocatalyst that acts repeatedly and over many reaction cycles.</text>
</comment>
<dbReference type="HAMAP" id="MF_00772">
    <property type="entry name" value="OGT"/>
    <property type="match status" value="1"/>
</dbReference>
<dbReference type="PANTHER" id="PTHR10815:SF5">
    <property type="entry name" value="METHYLATED-DNA--PROTEIN-CYSTEINE METHYLTRANSFERASE"/>
    <property type="match status" value="1"/>
</dbReference>
<sequence length="174" mass="18794">MIYTCNLSTPLGAITAAAEGEALTGLWFIGQKYYPSPTEAWVTEPEQRVFQTLQTWLDHYFSGREGSVLLPELAPQGTDFQKKVWEILLEIPRGCVTTYGEIAKKLAADKGLSSMSAQAVGGAVGHNPISILIPCHRVVGAKGSLTGYAGGLEKKQALLSLEQADLNCRKMRPG</sequence>
<dbReference type="InterPro" id="IPR023546">
    <property type="entry name" value="MGMT"/>
</dbReference>
<dbReference type="Gene3D" id="1.10.10.10">
    <property type="entry name" value="Winged helix-like DNA-binding domain superfamily/Winged helix DNA-binding domain"/>
    <property type="match status" value="1"/>
</dbReference>
<protein>
    <recommendedName>
        <fullName evidence="9">Methylated-DNA--protein-cysteine methyltransferase</fullName>
        <ecNumber evidence="9">2.1.1.63</ecNumber>
    </recommendedName>
    <alternativeName>
        <fullName evidence="9">6-O-methylguanine-DNA methyltransferase</fullName>
        <shortName evidence="9">MGMT</shortName>
    </alternativeName>
    <alternativeName>
        <fullName evidence="9">O-6-methylguanine-DNA-alkyltransferase</fullName>
    </alternativeName>
</protein>
<dbReference type="NCBIfam" id="TIGR00589">
    <property type="entry name" value="ogt"/>
    <property type="match status" value="1"/>
</dbReference>
<keyword evidence="7 9" id="KW-0234">DNA repair</keyword>
<proteinExistence type="inferred from homology"/>
<evidence type="ECO:0000259" key="11">
    <source>
        <dbReference type="Pfam" id="PF02870"/>
    </source>
</evidence>
<dbReference type="GO" id="GO:0003908">
    <property type="term" value="F:methylated-DNA-[protein]-cysteine S-methyltransferase activity"/>
    <property type="evidence" value="ECO:0007669"/>
    <property type="project" value="UniProtKB-UniRule"/>
</dbReference>
<evidence type="ECO:0000256" key="3">
    <source>
        <dbReference type="ARBA" id="ARBA00022490"/>
    </source>
</evidence>
<accession>A0A1M7SDI1</accession>
<keyword evidence="6 9" id="KW-0227">DNA damage</keyword>
<dbReference type="EC" id="2.1.1.63" evidence="9"/>
<dbReference type="FunFam" id="1.10.10.10:FF:000214">
    <property type="entry name" value="Methylated-DNA--protein-cysteine methyltransferase"/>
    <property type="match status" value="1"/>
</dbReference>
<dbReference type="InterPro" id="IPR036631">
    <property type="entry name" value="MGMT_N_sf"/>
</dbReference>
<dbReference type="GO" id="GO:0005737">
    <property type="term" value="C:cytoplasm"/>
    <property type="evidence" value="ECO:0007669"/>
    <property type="project" value="UniProtKB-SubCell"/>
</dbReference>
<feature type="domain" description="Methylated-DNA-[protein]-cysteine S-methyltransferase DNA binding" evidence="10">
    <location>
        <begin position="79"/>
        <end position="163"/>
    </location>
</feature>
<evidence type="ECO:0000259" key="10">
    <source>
        <dbReference type="Pfam" id="PF01035"/>
    </source>
</evidence>
<dbReference type="InterPro" id="IPR001497">
    <property type="entry name" value="MethylDNA_cys_MeTrfase_AS"/>
</dbReference>